<protein>
    <recommendedName>
        <fullName evidence="2">Rap1a immunity protein domain-containing protein</fullName>
    </recommendedName>
</protein>
<accession>A0A3P3DL80</accession>
<evidence type="ECO:0000256" key="1">
    <source>
        <dbReference type="SAM" id="SignalP"/>
    </source>
</evidence>
<reference evidence="3 4" key="1">
    <citation type="submission" date="2018-11" db="EMBL/GenBank/DDBJ databases">
        <title>Gemmobacter sp. nov., YIM 102744-1 draft genome.</title>
        <authorList>
            <person name="Li G."/>
            <person name="Jiang Y."/>
        </authorList>
    </citation>
    <scope>NUCLEOTIDE SEQUENCE [LARGE SCALE GENOMIC DNA]</scope>
    <source>
        <strain evidence="3 4">YIM 102744-1</strain>
    </source>
</reference>
<feature type="chain" id="PRO_5017996692" description="Rap1a immunity protein domain-containing protein" evidence="1">
    <location>
        <begin position="18"/>
        <end position="109"/>
    </location>
</feature>
<evidence type="ECO:0000313" key="3">
    <source>
        <dbReference type="EMBL" id="RRH74486.1"/>
    </source>
</evidence>
<dbReference type="Proteomes" id="UP000282125">
    <property type="component" value="Unassembled WGS sequence"/>
</dbReference>
<keyword evidence="4" id="KW-1185">Reference proteome</keyword>
<dbReference type="RefSeq" id="WP_124964941.1">
    <property type="nucleotide sequence ID" value="NZ_RRAZ01000013.1"/>
</dbReference>
<proteinExistence type="predicted"/>
<dbReference type="EMBL" id="RRAZ01000013">
    <property type="protein sequence ID" value="RRH74486.1"/>
    <property type="molecule type" value="Genomic_DNA"/>
</dbReference>
<feature type="signal peptide" evidence="1">
    <location>
        <begin position="1"/>
        <end position="17"/>
    </location>
</feature>
<gene>
    <name evidence="3" type="ORF">EG244_10400</name>
</gene>
<dbReference type="AlphaFoldDB" id="A0A3P3DL80"/>
<dbReference type="Gene3D" id="1.10.890.40">
    <property type="match status" value="1"/>
</dbReference>
<evidence type="ECO:0000313" key="4">
    <source>
        <dbReference type="Proteomes" id="UP000282125"/>
    </source>
</evidence>
<keyword evidence="1" id="KW-0732">Signal</keyword>
<feature type="domain" description="Rap1a immunity protein" evidence="2">
    <location>
        <begin position="24"/>
        <end position="106"/>
    </location>
</feature>
<evidence type="ECO:0000259" key="2">
    <source>
        <dbReference type="Pfam" id="PF18602"/>
    </source>
</evidence>
<dbReference type="InterPro" id="IPR041238">
    <property type="entry name" value="Rap1a"/>
</dbReference>
<comment type="caution">
    <text evidence="3">The sequence shown here is derived from an EMBL/GenBank/DDBJ whole genome shotgun (WGS) entry which is preliminary data.</text>
</comment>
<name>A0A3P3DL80_9RHOB</name>
<dbReference type="Pfam" id="PF18602">
    <property type="entry name" value="Rap1a"/>
    <property type="match status" value="1"/>
</dbReference>
<organism evidence="3 4">
    <name type="scientific">Falsigemmobacter faecalis</name>
    <dbReference type="NCBI Taxonomy" id="2488730"/>
    <lineage>
        <taxon>Bacteria</taxon>
        <taxon>Pseudomonadati</taxon>
        <taxon>Pseudomonadota</taxon>
        <taxon>Alphaproteobacteria</taxon>
        <taxon>Rhodobacterales</taxon>
        <taxon>Paracoccaceae</taxon>
        <taxon>Falsigemmobacter</taxon>
    </lineage>
</organism>
<sequence>MRYAFCLLIAWTAPATAQQAFLDGNTLHEFCSAEPRNGAFGYASGALEATQALILAGQDLPYCLPQGVKLRQGVEVLCKYIDDHPGDRHKKAGLLTLEAFAEAWPCSDR</sequence>
<dbReference type="OrthoDB" id="8266144at2"/>